<sequence>MRNASWKDIHRFQEKSGWCGPAVIQMALSKVQIDKSQEEIAHDVYKHWWGTSYSLMVAYFSRYFRRVNFKSNATIQDLKRLVDNGNIVIVDWWDDLDAEDPDGHYCIVAKVSREKKTITLVDPSNARKGIWEIKIKDFRDRWYDYLDVHGSTWVDGLLIWIDAKSKIS</sequence>
<evidence type="ECO:0000313" key="3">
    <source>
        <dbReference type="Proteomes" id="UP000176723"/>
    </source>
</evidence>
<evidence type="ECO:0000259" key="1">
    <source>
        <dbReference type="Pfam" id="PF13529"/>
    </source>
</evidence>
<accession>A0A1G1W1B3</accession>
<gene>
    <name evidence="2" type="ORF">A3A65_00230</name>
</gene>
<dbReference type="Gene3D" id="3.90.70.10">
    <property type="entry name" value="Cysteine proteinases"/>
    <property type="match status" value="1"/>
</dbReference>
<dbReference type="SUPFAM" id="SSF54001">
    <property type="entry name" value="Cysteine proteinases"/>
    <property type="match status" value="1"/>
</dbReference>
<dbReference type="Pfam" id="PF13529">
    <property type="entry name" value="Peptidase_C39_2"/>
    <property type="match status" value="1"/>
</dbReference>
<reference evidence="2 3" key="1">
    <citation type="journal article" date="2016" name="Nat. Commun.">
        <title>Thousands of microbial genomes shed light on interconnected biogeochemical processes in an aquifer system.</title>
        <authorList>
            <person name="Anantharaman K."/>
            <person name="Brown C.T."/>
            <person name="Hug L.A."/>
            <person name="Sharon I."/>
            <person name="Castelle C.J."/>
            <person name="Probst A.J."/>
            <person name="Thomas B.C."/>
            <person name="Singh A."/>
            <person name="Wilkins M.J."/>
            <person name="Karaoz U."/>
            <person name="Brodie E.L."/>
            <person name="Williams K.H."/>
            <person name="Hubbard S.S."/>
            <person name="Banfield J.F."/>
        </authorList>
    </citation>
    <scope>NUCLEOTIDE SEQUENCE [LARGE SCALE GENOMIC DNA]</scope>
</reference>
<proteinExistence type="predicted"/>
<dbReference type="STRING" id="1797593.A3A65_00230"/>
<dbReference type="InterPro" id="IPR039564">
    <property type="entry name" value="Peptidase_C39-like"/>
</dbReference>
<dbReference type="InterPro" id="IPR038765">
    <property type="entry name" value="Papain-like_cys_pep_sf"/>
</dbReference>
<comment type="caution">
    <text evidence="2">The sequence shown here is derived from an EMBL/GenBank/DDBJ whole genome shotgun (WGS) entry which is preliminary data.</text>
</comment>
<dbReference type="AlphaFoldDB" id="A0A1G1W1B3"/>
<name>A0A1G1W1B3_9BACT</name>
<protein>
    <recommendedName>
        <fullName evidence="1">Peptidase C39-like domain-containing protein</fullName>
    </recommendedName>
</protein>
<evidence type="ECO:0000313" key="2">
    <source>
        <dbReference type="EMBL" id="OGY21433.1"/>
    </source>
</evidence>
<organism evidence="2 3">
    <name type="scientific">Candidatus Chisholmbacteria bacterium RIFCSPLOWO2_01_FULL_49_14</name>
    <dbReference type="NCBI Taxonomy" id="1797593"/>
    <lineage>
        <taxon>Bacteria</taxon>
        <taxon>Candidatus Chisholmiibacteriota</taxon>
    </lineage>
</organism>
<dbReference type="EMBL" id="MHCL01000011">
    <property type="protein sequence ID" value="OGY21433.1"/>
    <property type="molecule type" value="Genomic_DNA"/>
</dbReference>
<dbReference type="Proteomes" id="UP000176723">
    <property type="component" value="Unassembled WGS sequence"/>
</dbReference>
<feature type="domain" description="Peptidase C39-like" evidence="1">
    <location>
        <begin position="12"/>
        <end position="123"/>
    </location>
</feature>